<evidence type="ECO:0000259" key="1">
    <source>
        <dbReference type="PROSITE" id="PS50181"/>
    </source>
</evidence>
<protein>
    <recommendedName>
        <fullName evidence="1">F-box domain-containing protein</fullName>
    </recommendedName>
</protein>
<dbReference type="SUPFAM" id="SSF52047">
    <property type="entry name" value="RNI-like"/>
    <property type="match status" value="1"/>
</dbReference>
<dbReference type="Pfam" id="PF00646">
    <property type="entry name" value="F-box"/>
    <property type="match status" value="1"/>
</dbReference>
<dbReference type="Proteomes" id="UP001497457">
    <property type="component" value="Chromosome 17b"/>
</dbReference>
<dbReference type="InterPro" id="IPR001810">
    <property type="entry name" value="F-box_dom"/>
</dbReference>
<dbReference type="CDD" id="cd22160">
    <property type="entry name" value="F-box_AtFBL13-like"/>
    <property type="match status" value="1"/>
</dbReference>
<dbReference type="PANTHER" id="PTHR32141">
    <property type="match status" value="1"/>
</dbReference>
<name>A0ABC8YWX5_9POAL</name>
<dbReference type="InterPro" id="IPR036047">
    <property type="entry name" value="F-box-like_dom_sf"/>
</dbReference>
<reference evidence="2 3" key="2">
    <citation type="submission" date="2024-10" db="EMBL/GenBank/DDBJ databases">
        <authorList>
            <person name="Ryan C."/>
        </authorList>
    </citation>
    <scope>NUCLEOTIDE SEQUENCE [LARGE SCALE GENOMIC DNA]</scope>
</reference>
<dbReference type="PANTHER" id="PTHR32141:SF41">
    <property type="entry name" value="OS04G0208600 PROTEIN"/>
    <property type="match status" value="1"/>
</dbReference>
<reference evidence="3" key="1">
    <citation type="submission" date="2024-06" db="EMBL/GenBank/DDBJ databases">
        <authorList>
            <person name="Ryan C."/>
        </authorList>
    </citation>
    <scope>NUCLEOTIDE SEQUENCE [LARGE SCALE GENOMIC DNA]</scope>
</reference>
<dbReference type="Pfam" id="PF24758">
    <property type="entry name" value="LRR_At5g56370"/>
    <property type="match status" value="1"/>
</dbReference>
<dbReference type="InterPro" id="IPR032675">
    <property type="entry name" value="LRR_dom_sf"/>
</dbReference>
<dbReference type="Pfam" id="PF08387">
    <property type="entry name" value="FBD"/>
    <property type="match status" value="1"/>
</dbReference>
<keyword evidence="3" id="KW-1185">Reference proteome</keyword>
<dbReference type="AlphaFoldDB" id="A0ABC8YWX5"/>
<dbReference type="EMBL" id="OZ075127">
    <property type="protein sequence ID" value="CAL4950340.1"/>
    <property type="molecule type" value="Genomic_DNA"/>
</dbReference>
<accession>A0ABC8YWX5</accession>
<dbReference type="SMART" id="SM00256">
    <property type="entry name" value="FBOX"/>
    <property type="match status" value="1"/>
</dbReference>
<dbReference type="Gene3D" id="1.20.1280.50">
    <property type="match status" value="1"/>
</dbReference>
<dbReference type="PROSITE" id="PS50181">
    <property type="entry name" value="FBOX"/>
    <property type="match status" value="1"/>
</dbReference>
<dbReference type="InterPro" id="IPR055302">
    <property type="entry name" value="F-box_dom-containing"/>
</dbReference>
<dbReference type="Gene3D" id="3.80.10.10">
    <property type="entry name" value="Ribonuclease Inhibitor"/>
    <property type="match status" value="1"/>
</dbReference>
<feature type="domain" description="F-box" evidence="1">
    <location>
        <begin position="63"/>
        <end position="99"/>
    </location>
</feature>
<dbReference type="InterPro" id="IPR053781">
    <property type="entry name" value="F-box_AtFBL13-like"/>
</dbReference>
<dbReference type="InterPro" id="IPR006566">
    <property type="entry name" value="FBD"/>
</dbReference>
<evidence type="ECO:0000313" key="2">
    <source>
        <dbReference type="EMBL" id="CAL4950340.1"/>
    </source>
</evidence>
<dbReference type="SUPFAM" id="SSF81383">
    <property type="entry name" value="F-box domain"/>
    <property type="match status" value="1"/>
</dbReference>
<evidence type="ECO:0000313" key="3">
    <source>
        <dbReference type="Proteomes" id="UP001497457"/>
    </source>
</evidence>
<proteinExistence type="predicted"/>
<dbReference type="InterPro" id="IPR055411">
    <property type="entry name" value="LRR_FXL15/At3g58940/PEG3-like"/>
</dbReference>
<organism evidence="2 3">
    <name type="scientific">Urochloa decumbens</name>
    <dbReference type="NCBI Taxonomy" id="240449"/>
    <lineage>
        <taxon>Eukaryota</taxon>
        <taxon>Viridiplantae</taxon>
        <taxon>Streptophyta</taxon>
        <taxon>Embryophyta</taxon>
        <taxon>Tracheophyta</taxon>
        <taxon>Spermatophyta</taxon>
        <taxon>Magnoliopsida</taxon>
        <taxon>Liliopsida</taxon>
        <taxon>Poales</taxon>
        <taxon>Poaceae</taxon>
        <taxon>PACMAD clade</taxon>
        <taxon>Panicoideae</taxon>
        <taxon>Panicodae</taxon>
        <taxon>Paniceae</taxon>
        <taxon>Melinidinae</taxon>
        <taxon>Urochloa</taxon>
    </lineage>
</organism>
<sequence>MEFRIPPVPMDGPTEDFWRGQGMDPQSLQDDTLSALSLVHFALPDQPVSHHATLSAFPALDSADRISALPEGILRYIVSRLPVKDAARTAALSRRWRGVWHSTPLILVDARLLPPGRDAASPPIHAGAARAEGRGVAAAVTRVLHAHPGPIRYAYLTSSHMEAFPGLLARWLQTLAIKAVRHLVLVNRPWPLNMDLPATFFGMATLKDLFLGFWKFPDTTALPRGVAFPHLRELGLSCMGIENWDMDFVLAKSPVLRSLCIQGNILLRRLSLVSRSLRCVQIIAGIDLEIAVEDAPQLERLIMWSSSARDGLPRRVKIGHAPALTVLGYLDLKLHVLQIGNTIIKAGTTASPSTMVSSIQILSLRVCFGVRNNAKMLPSFLRCFPNVERLHLQSQKTNEPTGKLNMKFWQEVGAIECVQSHIKLMIFRDFRGERSELAFLKFFLESAQELKELVIVFGKGRFTSMTEANSKVKHLLAAKRASQTCSILLIESALEEGEDKYYLDFRGSDFSEGDPFAFIPQD</sequence>
<gene>
    <name evidence="2" type="ORF">URODEC1_LOCUS38322</name>
</gene>